<name>A0ABS0ILC3_9BACT</name>
<dbReference type="RefSeq" id="WP_196283518.1">
    <property type="nucleotide sequence ID" value="NZ_JADQDQ010000009.1"/>
</dbReference>
<proteinExistence type="predicted"/>
<dbReference type="EMBL" id="JADQDQ010000009">
    <property type="protein sequence ID" value="MBF9239175.1"/>
    <property type="molecule type" value="Genomic_DNA"/>
</dbReference>
<evidence type="ECO:0000313" key="1">
    <source>
        <dbReference type="EMBL" id="MBF9239175.1"/>
    </source>
</evidence>
<dbReference type="Proteomes" id="UP000597617">
    <property type="component" value="Unassembled WGS sequence"/>
</dbReference>
<protein>
    <submittedName>
        <fullName evidence="1">Uncharacterized protein</fullName>
    </submittedName>
</protein>
<sequence length="101" mass="11688">MEHHRKRAYRYLLYQFLLDIRTAPTPDSSAYFTDEQCRNQVNYAGAVAYLLHNFALAAADDFIAFDEATFWQGIESFSQANPQLSVLHFKKVFEMALTDSQ</sequence>
<gene>
    <name evidence="1" type="ORF">I2I05_17355</name>
</gene>
<organism evidence="1 2">
    <name type="scientific">Hymenobacter jeongseonensis</name>
    <dbReference type="NCBI Taxonomy" id="2791027"/>
    <lineage>
        <taxon>Bacteria</taxon>
        <taxon>Pseudomonadati</taxon>
        <taxon>Bacteroidota</taxon>
        <taxon>Cytophagia</taxon>
        <taxon>Cytophagales</taxon>
        <taxon>Hymenobacteraceae</taxon>
        <taxon>Hymenobacter</taxon>
    </lineage>
</organism>
<comment type="caution">
    <text evidence="1">The sequence shown here is derived from an EMBL/GenBank/DDBJ whole genome shotgun (WGS) entry which is preliminary data.</text>
</comment>
<reference evidence="1 2" key="1">
    <citation type="submission" date="2020-11" db="EMBL/GenBank/DDBJ databases">
        <authorList>
            <person name="Kim M.K."/>
        </authorList>
    </citation>
    <scope>NUCLEOTIDE SEQUENCE [LARGE SCALE GENOMIC DNA]</scope>
    <source>
        <strain evidence="1 2">BT683</strain>
    </source>
</reference>
<accession>A0ABS0ILC3</accession>
<evidence type="ECO:0000313" key="2">
    <source>
        <dbReference type="Proteomes" id="UP000597617"/>
    </source>
</evidence>
<keyword evidence="2" id="KW-1185">Reference proteome</keyword>